<dbReference type="HOGENOM" id="CLU_805693_0_0_11"/>
<dbReference type="RefSeq" id="WP_014442182.1">
    <property type="nucleotide sequence ID" value="NC_017093.1"/>
</dbReference>
<dbReference type="eggNOG" id="COG3409">
    <property type="taxonomic scope" value="Bacteria"/>
</dbReference>
<proteinExistence type="predicted"/>
<protein>
    <submittedName>
        <fullName evidence="2">Uncharacterized protein</fullName>
    </submittedName>
</protein>
<keyword evidence="3" id="KW-1185">Reference proteome</keyword>
<dbReference type="PATRIC" id="fig|512565.3.peg.2068"/>
<name>I0H2Q0_ACTM4</name>
<reference evidence="2 3" key="1">
    <citation type="submission" date="2012-02" db="EMBL/GenBank/DDBJ databases">
        <title>Complete genome sequence of Actinoplanes missouriensis 431 (= NBRC 102363).</title>
        <authorList>
            <person name="Ohnishi Y."/>
            <person name="Ishikawa J."/>
            <person name="Sekine M."/>
            <person name="Hosoyama A."/>
            <person name="Harada T."/>
            <person name="Narita H."/>
            <person name="Hata T."/>
            <person name="Konno Y."/>
            <person name="Tutikane K."/>
            <person name="Fujita N."/>
            <person name="Horinouchi S."/>
            <person name="Hayakawa M."/>
        </authorList>
    </citation>
    <scope>NUCLEOTIDE SEQUENCE [LARGE SCALE GENOMIC DNA]</scope>
    <source>
        <strain evidence="3">ATCC 14538 / DSM 43046 / CBS 188.64 / JCM 3121 / NBRC 102363 / NCIMB 12654 / NRRL B-3342 / UNCC 431</strain>
    </source>
</reference>
<organism evidence="2 3">
    <name type="scientific">Actinoplanes missouriensis (strain ATCC 14538 / DSM 43046 / CBS 188.64 / JCM 3121 / NBRC 102363 / NCIMB 12654 / NRRL B-3342 / UNCC 431)</name>
    <dbReference type="NCBI Taxonomy" id="512565"/>
    <lineage>
        <taxon>Bacteria</taxon>
        <taxon>Bacillati</taxon>
        <taxon>Actinomycetota</taxon>
        <taxon>Actinomycetes</taxon>
        <taxon>Micromonosporales</taxon>
        <taxon>Micromonosporaceae</taxon>
        <taxon>Actinoplanes</taxon>
    </lineage>
</organism>
<dbReference type="OrthoDB" id="3298408at2"/>
<evidence type="ECO:0000256" key="1">
    <source>
        <dbReference type="SAM" id="MobiDB-lite"/>
    </source>
</evidence>
<sequence>MVMHPRTHSRGAPPDFTLPRPNPNPQRMTDALWWLVCMREALEPEKSENGGTLALKPGYHSYGSRLPDHGLGDSRTDHSIRRAPDRTGPWWKNFTSAHDWTFRDAQRGDYRTISLYTKRLITAMRDPDDLRPDDVYAYTLGQIDNDRVIEGYNEYRDDDETSGDTTHTWHRHDSFRRAIVGSFPHMWKALTIDMGWTYVEWQQSIAPQQQEDDTMTKDEFLTLLKDTDVKAALAAAVFRTDGVLGAPAGSKNPDNSPNTHWSAESYIANIYNATIAARGYAGNAQAGIAAVAKLDFVDEKALAAALAPTVAAAVIGMLPADRDDISADELQSAVTGALREMLAA</sequence>
<evidence type="ECO:0000313" key="2">
    <source>
        <dbReference type="EMBL" id="BAL87287.1"/>
    </source>
</evidence>
<dbReference type="EMBL" id="AP012319">
    <property type="protein sequence ID" value="BAL87287.1"/>
    <property type="molecule type" value="Genomic_DNA"/>
</dbReference>
<feature type="region of interest" description="Disordered" evidence="1">
    <location>
        <begin position="1"/>
        <end position="24"/>
    </location>
</feature>
<dbReference type="Proteomes" id="UP000007882">
    <property type="component" value="Chromosome"/>
</dbReference>
<dbReference type="KEGG" id="ams:AMIS_20670"/>
<gene>
    <name evidence="2" type="ordered locus">AMIS_20670</name>
</gene>
<accession>I0H2Q0</accession>
<evidence type="ECO:0000313" key="3">
    <source>
        <dbReference type="Proteomes" id="UP000007882"/>
    </source>
</evidence>
<dbReference type="STRING" id="512565.AMIS_20670"/>
<dbReference type="AlphaFoldDB" id="I0H2Q0"/>